<feature type="compositionally biased region" description="Polar residues" evidence="1">
    <location>
        <begin position="677"/>
        <end position="691"/>
    </location>
</feature>
<organism evidence="2 3">
    <name type="scientific">Vermiconidia calcicola</name>
    <dbReference type="NCBI Taxonomy" id="1690605"/>
    <lineage>
        <taxon>Eukaryota</taxon>
        <taxon>Fungi</taxon>
        <taxon>Dikarya</taxon>
        <taxon>Ascomycota</taxon>
        <taxon>Pezizomycotina</taxon>
        <taxon>Dothideomycetes</taxon>
        <taxon>Dothideomycetidae</taxon>
        <taxon>Mycosphaerellales</taxon>
        <taxon>Extremaceae</taxon>
        <taxon>Vermiconidia</taxon>
    </lineage>
</organism>
<sequence length="1171" mass="127361">MPALKDLACHVQWSDTGSPFPEYGTQYGDGLVETYIAIPNHPQTFNVRLTSERFISEGLVMVVFIDGNYQCNRVRVNLQPHKKGLPENRSKIDFVVRQKEKPLGDGSFVGREWRFDDYNVVPQLPAGVSESHFEELGTIEVLVLRCRGNDPNAFEISSDSSGEDSTFLQGNTHEDKDESDSVDCKSTKTAIYQPVSKTDSGVLGGIFDGAADHPTFSQVAHGDAPADGYPQWEYIPQEDPRYPQARFPGPVLENAYQYRRHPLSPPRPPVDYPRPRPERHVHFDYGDGRRLNTGYDDHQARRRFEPADEYHRQGHYTGRNPYGDYPRRHAERYYDYGGGPRDYSDYPARYQDYGRYRPRSPGPDLYPAGAPASFPSVPGLSDPRSAPHHAGMGPFPPVAPLGTAHVPTVWPAVHPQAIPQPFPVWVPPPTVPIPPQYPGTVPTYPPAGNAPLFHTQYHGYPLGTQNNAPTAGVAPGVAPFQNYNQQNAGSALPQGSLPSQQANQSFANPAPVIPNNSTSGGTWTNNTGGVNPQNNTSAGNNDAWGPSENLAQNKTKEDKSWEAGNSNNDQTWDSNNNNNTTNNTDNWGGKSDTPSQGQGWDNNTKDAGNSTWSNGDQNHGAGWENNDQNHGASWDNNDQNHDAGWDNNNTSNDSWDKQGHDNNTSNNDKPGEGWDTASASNTKEAPQQAVSKASKKALYGPHGAYQAPRFLANTDVPVLAEEEPRYDVPQAIAQARGTSKQVQPGRGYLYNKKSCHPEYVDSLDNPYARFVFKYRTKDQIKKETGVDVTVEPTGNEDVNALAALNKDELIQMVIRAKGALKGAIPEVPPKSAARARAPVKAFEPVPLPAPEHDYLKYKLPTGRPGSGLVGLGIRFPDSKASNSGSGGGAKVVTKKNWGSGGENNNWDKGGDSNQQASNSGNNQSWQAAEASGWNDNDKKGTPGRWDGPDSEADDAGKQKEQGQSQKRTRNSSGRVSVESSKTTIDHRPKLDPRRRSSGISPKDKSGLSTPSPQLPIPAPWQNPFGPNARMPAEFGNTQAPAKALPDPMVVTSQPPRTGPYADYTCPGAPNPFGIPDLPPDSAYAMPGPSNSGRIWDSYFTQPLQQYTDWGKPNTAAGTGATAVDPLNPSGIFAPVPRPLTPSKGPGPRPPTPGPDTYIPPLSPSPDPNEFR</sequence>
<feature type="region of interest" description="Disordered" evidence="1">
    <location>
        <begin position="154"/>
        <end position="183"/>
    </location>
</feature>
<feature type="compositionally biased region" description="Low complexity" evidence="1">
    <location>
        <begin position="565"/>
        <end position="587"/>
    </location>
</feature>
<keyword evidence="3" id="KW-1185">Reference proteome</keyword>
<name>A0AAV9QNM5_9PEZI</name>
<feature type="compositionally biased region" description="Polar residues" evidence="1">
    <location>
        <begin position="625"/>
        <end position="637"/>
    </location>
</feature>
<comment type="caution">
    <text evidence="2">The sequence shown here is derived from an EMBL/GenBank/DDBJ whole genome shotgun (WGS) entry which is preliminary data.</text>
</comment>
<feature type="compositionally biased region" description="Pro residues" evidence="1">
    <location>
        <begin position="1135"/>
        <end position="1153"/>
    </location>
</feature>
<protein>
    <submittedName>
        <fullName evidence="2">Uncharacterized protein</fullName>
    </submittedName>
</protein>
<evidence type="ECO:0000313" key="2">
    <source>
        <dbReference type="EMBL" id="KAK5545080.1"/>
    </source>
</evidence>
<feature type="region of interest" description="Disordered" evidence="1">
    <location>
        <begin position="355"/>
        <end position="391"/>
    </location>
</feature>
<feature type="compositionally biased region" description="Polar residues" evidence="1">
    <location>
        <begin position="530"/>
        <end position="540"/>
    </location>
</feature>
<feature type="region of interest" description="Disordered" evidence="1">
    <location>
        <begin position="484"/>
        <end position="695"/>
    </location>
</feature>
<dbReference type="AlphaFoldDB" id="A0AAV9QNM5"/>
<feature type="compositionally biased region" description="Polar residues" evidence="1">
    <location>
        <begin position="155"/>
        <end position="171"/>
    </location>
</feature>
<gene>
    <name evidence="2" type="ORF">LTR25_000087</name>
</gene>
<proteinExistence type="predicted"/>
<feature type="region of interest" description="Disordered" evidence="1">
    <location>
        <begin position="877"/>
        <end position="1064"/>
    </location>
</feature>
<feature type="compositionally biased region" description="Low complexity" evidence="1">
    <location>
        <begin position="515"/>
        <end position="529"/>
    </location>
</feature>
<feature type="compositionally biased region" description="Basic and acidic residues" evidence="1">
    <location>
        <begin position="983"/>
        <end position="994"/>
    </location>
</feature>
<feature type="compositionally biased region" description="Low complexity" evidence="1">
    <location>
        <begin position="911"/>
        <end position="928"/>
    </location>
</feature>
<dbReference type="EMBL" id="JAXLQG010000001">
    <property type="protein sequence ID" value="KAK5545080.1"/>
    <property type="molecule type" value="Genomic_DNA"/>
</dbReference>
<feature type="compositionally biased region" description="Polar residues" evidence="1">
    <location>
        <begin position="496"/>
        <end position="507"/>
    </location>
</feature>
<feature type="region of interest" description="Disordered" evidence="1">
    <location>
        <begin position="1109"/>
        <end position="1171"/>
    </location>
</feature>
<accession>A0AAV9QNM5</accession>
<evidence type="ECO:0000256" key="1">
    <source>
        <dbReference type="SAM" id="MobiDB-lite"/>
    </source>
</evidence>
<feature type="compositionally biased region" description="Polar residues" evidence="1">
    <location>
        <begin position="961"/>
        <end position="982"/>
    </location>
</feature>
<reference evidence="2 3" key="1">
    <citation type="submission" date="2023-06" db="EMBL/GenBank/DDBJ databases">
        <title>Black Yeasts Isolated from many extreme environments.</title>
        <authorList>
            <person name="Coleine C."/>
            <person name="Stajich J.E."/>
            <person name="Selbmann L."/>
        </authorList>
    </citation>
    <scope>NUCLEOTIDE SEQUENCE [LARGE SCALE GENOMIC DNA]</scope>
    <source>
        <strain evidence="2 3">CCFEE 5887</strain>
    </source>
</reference>
<feature type="compositionally biased region" description="Polar residues" evidence="1">
    <location>
        <begin position="592"/>
        <end position="617"/>
    </location>
</feature>
<feature type="compositionally biased region" description="Pro residues" evidence="1">
    <location>
        <begin position="1160"/>
        <end position="1171"/>
    </location>
</feature>
<dbReference type="Proteomes" id="UP001345827">
    <property type="component" value="Unassembled WGS sequence"/>
</dbReference>
<evidence type="ECO:0000313" key="3">
    <source>
        <dbReference type="Proteomes" id="UP001345827"/>
    </source>
</evidence>